<keyword evidence="3" id="KW-1185">Reference proteome</keyword>
<dbReference type="EMBL" id="VTRU01000006">
    <property type="protein sequence ID" value="TZF93105.1"/>
    <property type="molecule type" value="Genomic_DNA"/>
</dbReference>
<feature type="region of interest" description="Disordered" evidence="1">
    <location>
        <begin position="413"/>
        <end position="491"/>
    </location>
</feature>
<comment type="caution">
    <text evidence="2">The sequence shown here is derived from an EMBL/GenBank/DDBJ whole genome shotgun (WGS) entry which is preliminary data.</text>
</comment>
<feature type="region of interest" description="Disordered" evidence="1">
    <location>
        <begin position="374"/>
        <end position="393"/>
    </location>
</feature>
<accession>A0A5D8ZDS5</accession>
<evidence type="ECO:0000313" key="2">
    <source>
        <dbReference type="EMBL" id="TZF93105.1"/>
    </source>
</evidence>
<evidence type="ECO:0000313" key="3">
    <source>
        <dbReference type="Proteomes" id="UP000323884"/>
    </source>
</evidence>
<feature type="compositionally biased region" description="Basic and acidic residues" evidence="1">
    <location>
        <begin position="190"/>
        <end position="205"/>
    </location>
</feature>
<dbReference type="Proteomes" id="UP000323884">
    <property type="component" value="Unassembled WGS sequence"/>
</dbReference>
<proteinExistence type="predicted"/>
<feature type="region of interest" description="Disordered" evidence="1">
    <location>
        <begin position="180"/>
        <end position="276"/>
    </location>
</feature>
<gene>
    <name evidence="2" type="ORF">FW781_19255</name>
</gene>
<reference evidence="2 3" key="1">
    <citation type="submission" date="2019-08" db="EMBL/GenBank/DDBJ databases">
        <title>Draft genome sequence of Chryseobacterium sp. Gsoil 183.</title>
        <authorList>
            <person name="Im W.-T."/>
        </authorList>
    </citation>
    <scope>NUCLEOTIDE SEQUENCE [LARGE SCALE GENOMIC DNA]</scope>
    <source>
        <strain evidence="2 3">Gsoil 183</strain>
    </source>
</reference>
<dbReference type="RefSeq" id="WP_149388907.1">
    <property type="nucleotide sequence ID" value="NZ_VTRU01000006.1"/>
</dbReference>
<dbReference type="AlphaFoldDB" id="A0A5D8ZDS5"/>
<name>A0A5D8ZDS5_9FLAO</name>
<feature type="compositionally biased region" description="Basic and acidic residues" evidence="1">
    <location>
        <begin position="212"/>
        <end position="225"/>
    </location>
</feature>
<dbReference type="OrthoDB" id="594666at2"/>
<feature type="compositionally biased region" description="Basic and acidic residues" evidence="1">
    <location>
        <begin position="413"/>
        <end position="427"/>
    </location>
</feature>
<sequence>MNPRVLELIKNPKNIQSEDLGLLKEEIHTFPYIQNIRALHLYGVHLYEKENYQKELSTTAAYTTDKKILYQLINGKIKQETQSEIVEEKKPSKTIEKPSQLIQKTKSFPIKREEEGSVEKSVEEQEAACVLPTVHEVKHIYVNGERNRILFEGEENFLDEQNSETIDIESTLESGTLVTQKTESVAEPVTEQKEEIPSETEKSEENFTSETIIHEDQISSEKEEEKIDEEENVSFHEVSPLLSEENIEEVAEEPLNIESDNNEAISVSEEEPAQQEIQAEVEENAGENFTAETIIDEDQISAEKEETANEELLPVEEVSEAEVSFHGTDSFMPDVKIQANNEEVSETAVVSQSHVNKHEEEMRRLIEEVEKKMKEAKPVVQEEKLETETTADHEISFAETQNFHFWSTNEDKPAEIKEEEPVKEKIVENQLPEEEVKVEIPEEKEEDIPEAQPTWKPMNVESNMPDSLISKSAEASVPEAKAPVADIPPAEEQKSVIEIQAPSETVEAITETVQEETLPTIKETSEDAGKLSASTETTEENTDKAVVKEEVPVMNVSFFGTDISTLKVEEKQKEAKEEPVEQIQEVTMKNTTQPQLDSNVPGFINTWQSWLKIDRTEKVEKEKSEIKEKAIETFIENNPRISQLKEESSYVVKEKNDDISHLMTETLANLYFEQKLYTKAIKAFEILIKKSPEKKEYFESKIQDIKDFRSKN</sequence>
<feature type="region of interest" description="Disordered" evidence="1">
    <location>
        <begin position="512"/>
        <end position="548"/>
    </location>
</feature>
<organism evidence="2 3">
    <name type="scientific">Chryseobacterium panacisoli</name>
    <dbReference type="NCBI Taxonomy" id="1807141"/>
    <lineage>
        <taxon>Bacteria</taxon>
        <taxon>Pseudomonadati</taxon>
        <taxon>Bacteroidota</taxon>
        <taxon>Flavobacteriia</taxon>
        <taxon>Flavobacteriales</taxon>
        <taxon>Weeksellaceae</taxon>
        <taxon>Chryseobacterium group</taxon>
        <taxon>Chryseobacterium</taxon>
    </lineage>
</organism>
<protein>
    <submittedName>
        <fullName evidence="2">Uncharacterized protein</fullName>
    </submittedName>
</protein>
<evidence type="ECO:0000256" key="1">
    <source>
        <dbReference type="SAM" id="MobiDB-lite"/>
    </source>
</evidence>